<dbReference type="GO" id="GO:0000932">
    <property type="term" value="C:P-body"/>
    <property type="evidence" value="ECO:0007669"/>
    <property type="project" value="UniProtKB-SubCell"/>
</dbReference>
<evidence type="ECO:0000256" key="8">
    <source>
        <dbReference type="SAM" id="MobiDB-lite"/>
    </source>
</evidence>
<evidence type="ECO:0000256" key="1">
    <source>
        <dbReference type="ARBA" id="ARBA00004123"/>
    </source>
</evidence>
<dbReference type="AlphaFoldDB" id="A0A8H7P9R4"/>
<reference evidence="10" key="2">
    <citation type="journal article" name="Front. Microbiol.">
        <title>Degradative Capacity of Two Strains of Rhodonia placenta: From Phenotype to Genotype.</title>
        <authorList>
            <person name="Kolle M."/>
            <person name="Horta M.A.C."/>
            <person name="Nowrousian M."/>
            <person name="Ohm R.A."/>
            <person name="Benz J.P."/>
            <person name="Pilgard A."/>
        </authorList>
    </citation>
    <scope>NUCLEOTIDE SEQUENCE</scope>
    <source>
        <strain evidence="10">FPRL280</strain>
    </source>
</reference>
<feature type="region of interest" description="Disordered" evidence="8">
    <location>
        <begin position="98"/>
        <end position="128"/>
    </location>
</feature>
<sequence>MHPHSQSPRFHQQQQQHQIHLIHLQQQQQQQRQLLELQEQRERQQQQQLLQLQEQLRLEELERQRQIRLQQQQQQQQQLQTASPSAGHLHGQLLHHQRHVSGGLSPALSDRTSRHLGRQSPAADAPFGQNMAYLPQDIQMQQRLLAEMAQAEFINSMQTGTPQAERDAREEREMQEILRAEAMKKIMEAERMEEKRRRKHAKIAHMSRYNDLMTQSDKDFITRIQVSQLVTPDPYADDFYAQVYGAILRSRLGVQTQDDRVLKFGSGGGVGLGLGQKGPGRRQSAMQRMEAQVERIVNNARMREKEKISLNNLQGALGKTSGRSYKAAPRQLLQVDSGSSPTPSPVPAHGHISKADAIHHEATGAAKEAAKIGRETLGSAAHTHEHDRQNPLTHRESLVILERLYDLVLDLEQMRRDQPPPEEEEDFLAWEVEYEAHVQRLWLGLRVTAPLETSVPHPFISLLMPIKGKRLLPRAARYLDDHQTLVTLTLLVACFSQADVIVKAHVLDTLKESEEYHEVDAQTQAFMQSIIQSILPVVAKAELRIVSGLLGLLFERNHVAGVACTKPGLALLTLFISRVEVIKQNMATATEVSELPPPEDTDQWQSVFDNLFNFLAHDFLHLFPSVRISRTLGIPHSNVPNADVIDHPVWQYLATMALHASAEQQQILVTSLRELVLENVTSVNKGWVADEEERRSRLANVNIFLHALGLDSSQIAV</sequence>
<dbReference type="PANTHER" id="PTHR21551">
    <property type="entry name" value="TOPOISOMERASE II-ASSOCIATED PROTEIN PAT1"/>
    <property type="match status" value="1"/>
</dbReference>
<dbReference type="GO" id="GO:0005634">
    <property type="term" value="C:nucleus"/>
    <property type="evidence" value="ECO:0007669"/>
    <property type="project" value="UniProtKB-SubCell"/>
</dbReference>
<dbReference type="InterPro" id="IPR019167">
    <property type="entry name" value="PAT1_dom"/>
</dbReference>
<reference evidence="10" key="1">
    <citation type="submission" date="2020-11" db="EMBL/GenBank/DDBJ databases">
        <authorList>
            <person name="Koelle M."/>
            <person name="Horta M.A.C."/>
            <person name="Nowrousian M."/>
            <person name="Ohm R.A."/>
            <person name="Benz P."/>
            <person name="Pilgard A."/>
        </authorList>
    </citation>
    <scope>NUCLEOTIDE SEQUENCE</scope>
    <source>
        <strain evidence="10">FPRL280</strain>
    </source>
</reference>
<dbReference type="PANTHER" id="PTHR21551:SF0">
    <property type="entry name" value="PROTEIN ASSOCIATED WITH TOPO II RELATED-1, ISOFORM A"/>
    <property type="match status" value="1"/>
</dbReference>
<protein>
    <recommendedName>
        <fullName evidence="9">mRNA decay factor PAT1 domain-containing protein</fullName>
    </recommendedName>
</protein>
<comment type="similarity">
    <text evidence="3">Belongs to the PAT1 family.</text>
</comment>
<keyword evidence="4" id="KW-0963">Cytoplasm</keyword>
<feature type="domain" description="mRNA decay factor PAT1" evidence="9">
    <location>
        <begin position="7"/>
        <end position="711"/>
    </location>
</feature>
<dbReference type="Pfam" id="PF09770">
    <property type="entry name" value="PAT1"/>
    <property type="match status" value="1"/>
</dbReference>
<evidence type="ECO:0000259" key="9">
    <source>
        <dbReference type="Pfam" id="PF09770"/>
    </source>
</evidence>
<evidence type="ECO:0000256" key="5">
    <source>
        <dbReference type="ARBA" id="ARBA00022884"/>
    </source>
</evidence>
<evidence type="ECO:0000256" key="2">
    <source>
        <dbReference type="ARBA" id="ARBA00004201"/>
    </source>
</evidence>
<dbReference type="GO" id="GO:0000290">
    <property type="term" value="P:deadenylation-dependent decapping of nuclear-transcribed mRNA"/>
    <property type="evidence" value="ECO:0007669"/>
    <property type="project" value="InterPro"/>
</dbReference>
<feature type="coiled-coil region" evidence="7">
    <location>
        <begin position="21"/>
        <end position="78"/>
    </location>
</feature>
<dbReference type="GO" id="GO:0033962">
    <property type="term" value="P:P-body assembly"/>
    <property type="evidence" value="ECO:0007669"/>
    <property type="project" value="TreeGrafter"/>
</dbReference>
<keyword evidence="7" id="KW-0175">Coiled coil</keyword>
<comment type="subcellular location">
    <subcellularLocation>
        <location evidence="2">Cytoplasm</location>
        <location evidence="2">P-body</location>
    </subcellularLocation>
    <subcellularLocation>
        <location evidence="1">Nucleus</location>
    </subcellularLocation>
</comment>
<dbReference type="Proteomes" id="UP000639403">
    <property type="component" value="Unassembled WGS sequence"/>
</dbReference>
<keyword evidence="6" id="KW-0539">Nucleus</keyword>
<name>A0A8H7P9R4_9APHY</name>
<dbReference type="GO" id="GO:0003723">
    <property type="term" value="F:RNA binding"/>
    <property type="evidence" value="ECO:0007669"/>
    <property type="project" value="UniProtKB-KW"/>
</dbReference>
<dbReference type="InterPro" id="IPR039900">
    <property type="entry name" value="Pat1-like"/>
</dbReference>
<evidence type="ECO:0000256" key="7">
    <source>
        <dbReference type="SAM" id="Coils"/>
    </source>
</evidence>
<evidence type="ECO:0000256" key="6">
    <source>
        <dbReference type="ARBA" id="ARBA00023242"/>
    </source>
</evidence>
<organism evidence="10 11">
    <name type="scientific">Rhodonia placenta</name>
    <dbReference type="NCBI Taxonomy" id="104341"/>
    <lineage>
        <taxon>Eukaryota</taxon>
        <taxon>Fungi</taxon>
        <taxon>Dikarya</taxon>
        <taxon>Basidiomycota</taxon>
        <taxon>Agaricomycotina</taxon>
        <taxon>Agaricomycetes</taxon>
        <taxon>Polyporales</taxon>
        <taxon>Adustoporiaceae</taxon>
        <taxon>Rhodonia</taxon>
    </lineage>
</organism>
<evidence type="ECO:0000313" key="11">
    <source>
        <dbReference type="Proteomes" id="UP000639403"/>
    </source>
</evidence>
<evidence type="ECO:0000256" key="4">
    <source>
        <dbReference type="ARBA" id="ARBA00022490"/>
    </source>
</evidence>
<accession>A0A8H7P9R4</accession>
<comment type="caution">
    <text evidence="10">The sequence shown here is derived from an EMBL/GenBank/DDBJ whole genome shotgun (WGS) entry which is preliminary data.</text>
</comment>
<dbReference type="EMBL" id="JADOXO010000009">
    <property type="protein sequence ID" value="KAF9820581.1"/>
    <property type="molecule type" value="Genomic_DNA"/>
</dbReference>
<proteinExistence type="inferred from homology"/>
<gene>
    <name evidence="10" type="ORF">IEO21_01284</name>
</gene>
<keyword evidence="5" id="KW-0694">RNA-binding</keyword>
<evidence type="ECO:0000313" key="10">
    <source>
        <dbReference type="EMBL" id="KAF9820581.1"/>
    </source>
</evidence>
<evidence type="ECO:0000256" key="3">
    <source>
        <dbReference type="ARBA" id="ARBA00009138"/>
    </source>
</evidence>